<evidence type="ECO:0000313" key="2">
    <source>
        <dbReference type="Proteomes" id="UP000324222"/>
    </source>
</evidence>
<proteinExistence type="predicted"/>
<keyword evidence="2" id="KW-1185">Reference proteome</keyword>
<dbReference type="EMBL" id="VSRR010000708">
    <property type="protein sequence ID" value="MPC18743.1"/>
    <property type="molecule type" value="Genomic_DNA"/>
</dbReference>
<gene>
    <name evidence="1" type="ORF">E2C01_011637</name>
</gene>
<dbReference type="Proteomes" id="UP000324222">
    <property type="component" value="Unassembled WGS sequence"/>
</dbReference>
<organism evidence="1 2">
    <name type="scientific">Portunus trituberculatus</name>
    <name type="common">Swimming crab</name>
    <name type="synonym">Neptunus trituberculatus</name>
    <dbReference type="NCBI Taxonomy" id="210409"/>
    <lineage>
        <taxon>Eukaryota</taxon>
        <taxon>Metazoa</taxon>
        <taxon>Ecdysozoa</taxon>
        <taxon>Arthropoda</taxon>
        <taxon>Crustacea</taxon>
        <taxon>Multicrustacea</taxon>
        <taxon>Malacostraca</taxon>
        <taxon>Eumalacostraca</taxon>
        <taxon>Eucarida</taxon>
        <taxon>Decapoda</taxon>
        <taxon>Pleocyemata</taxon>
        <taxon>Brachyura</taxon>
        <taxon>Eubrachyura</taxon>
        <taxon>Portunoidea</taxon>
        <taxon>Portunidae</taxon>
        <taxon>Portuninae</taxon>
        <taxon>Portunus</taxon>
    </lineage>
</organism>
<sequence>MILTRRQIIFQALHISHRRWLGEGREEQWAVILVGEQGGEGGMGGGAGGGGHVYHHRASCWQPRNILFGGALLTHCCQDDTLESPVLSLSLMSHIEPKGPKF</sequence>
<reference evidence="1 2" key="1">
    <citation type="submission" date="2019-05" db="EMBL/GenBank/DDBJ databases">
        <title>Another draft genome of Portunus trituberculatus and its Hox gene families provides insights of decapod evolution.</title>
        <authorList>
            <person name="Jeong J.-H."/>
            <person name="Song I."/>
            <person name="Kim S."/>
            <person name="Choi T."/>
            <person name="Kim D."/>
            <person name="Ryu S."/>
            <person name="Kim W."/>
        </authorList>
    </citation>
    <scope>NUCLEOTIDE SEQUENCE [LARGE SCALE GENOMIC DNA]</scope>
    <source>
        <tissue evidence="1">Muscle</tissue>
    </source>
</reference>
<protein>
    <submittedName>
        <fullName evidence="1">Uncharacterized protein</fullName>
    </submittedName>
</protein>
<dbReference type="AlphaFoldDB" id="A0A5B7DBU3"/>
<evidence type="ECO:0000313" key="1">
    <source>
        <dbReference type="EMBL" id="MPC18743.1"/>
    </source>
</evidence>
<comment type="caution">
    <text evidence="1">The sequence shown here is derived from an EMBL/GenBank/DDBJ whole genome shotgun (WGS) entry which is preliminary data.</text>
</comment>
<accession>A0A5B7DBU3</accession>
<name>A0A5B7DBU3_PORTR</name>